<evidence type="ECO:0000313" key="6">
    <source>
        <dbReference type="EMBL" id="PHP68902.1"/>
    </source>
</evidence>
<name>A0A2G1QTT2_9HYPH</name>
<evidence type="ECO:0000256" key="3">
    <source>
        <dbReference type="ARBA" id="ARBA00023163"/>
    </source>
</evidence>
<keyword evidence="1" id="KW-0805">Transcription regulation</keyword>
<comment type="caution">
    <text evidence="6">The sequence shown here is derived from an EMBL/GenBank/DDBJ whole genome shotgun (WGS) entry which is preliminary data.</text>
</comment>
<sequence length="296" mass="32782">MDIPGTENGQRKERADNAPARLDPHARVPLYHQIFLTLRSRIYSGALAPGERVPGEQDLCGEFAVSRITAKRALNELADAGLVVRERGRGTRVVQRPPTPAVTASIEGWLENISLMGLSTEARVLDFAYVPANGEIAAALDMDAGDMVQRAERVRILDGEPMSYLLTYVPADVGRHFEREDLETTPLLHLLERAGFDAASARQTISAALADDYVASTLNINPGAPLIDVRRIVRDSAGRAVEYIRVLYRPDLYRYEMSMRRVREKDGARWTTTLSSPAPNGAHEKREHSGKRQNNG</sequence>
<dbReference type="SMART" id="SM00866">
    <property type="entry name" value="UTRA"/>
    <property type="match status" value="1"/>
</dbReference>
<dbReference type="Proteomes" id="UP000221168">
    <property type="component" value="Unassembled WGS sequence"/>
</dbReference>
<feature type="region of interest" description="Disordered" evidence="4">
    <location>
        <begin position="1"/>
        <end position="21"/>
    </location>
</feature>
<evidence type="ECO:0000259" key="5">
    <source>
        <dbReference type="PROSITE" id="PS50949"/>
    </source>
</evidence>
<keyword evidence="7" id="KW-1185">Reference proteome</keyword>
<evidence type="ECO:0000256" key="1">
    <source>
        <dbReference type="ARBA" id="ARBA00023015"/>
    </source>
</evidence>
<dbReference type="OrthoDB" id="7334968at2"/>
<keyword evidence="2" id="KW-0238">DNA-binding</keyword>
<gene>
    <name evidence="6" type="ORF">CSC94_02625</name>
</gene>
<dbReference type="SUPFAM" id="SSF64288">
    <property type="entry name" value="Chorismate lyase-like"/>
    <property type="match status" value="1"/>
</dbReference>
<dbReference type="CDD" id="cd07377">
    <property type="entry name" value="WHTH_GntR"/>
    <property type="match status" value="1"/>
</dbReference>
<dbReference type="Gene3D" id="1.10.10.10">
    <property type="entry name" value="Winged helix-like DNA-binding domain superfamily/Winged helix DNA-binding domain"/>
    <property type="match status" value="1"/>
</dbReference>
<dbReference type="Pfam" id="PF07702">
    <property type="entry name" value="UTRA"/>
    <property type="match status" value="1"/>
</dbReference>
<dbReference type="Pfam" id="PF00392">
    <property type="entry name" value="GntR"/>
    <property type="match status" value="1"/>
</dbReference>
<feature type="region of interest" description="Disordered" evidence="4">
    <location>
        <begin position="266"/>
        <end position="296"/>
    </location>
</feature>
<protein>
    <submittedName>
        <fullName evidence="6">GntR family transcriptional regulator</fullName>
    </submittedName>
</protein>
<dbReference type="InterPro" id="IPR011663">
    <property type="entry name" value="UTRA"/>
</dbReference>
<keyword evidence="3" id="KW-0804">Transcription</keyword>
<dbReference type="PRINTS" id="PR00035">
    <property type="entry name" value="HTHGNTR"/>
</dbReference>
<evidence type="ECO:0000313" key="7">
    <source>
        <dbReference type="Proteomes" id="UP000221168"/>
    </source>
</evidence>
<dbReference type="InterPro" id="IPR000524">
    <property type="entry name" value="Tscrpt_reg_HTH_GntR"/>
</dbReference>
<proteinExistence type="predicted"/>
<dbReference type="GO" id="GO:0003700">
    <property type="term" value="F:DNA-binding transcription factor activity"/>
    <property type="evidence" value="ECO:0007669"/>
    <property type="project" value="InterPro"/>
</dbReference>
<dbReference type="GO" id="GO:0045892">
    <property type="term" value="P:negative regulation of DNA-templated transcription"/>
    <property type="evidence" value="ECO:0007669"/>
    <property type="project" value="TreeGrafter"/>
</dbReference>
<feature type="compositionally biased region" description="Basic and acidic residues" evidence="4">
    <location>
        <begin position="9"/>
        <end position="21"/>
    </location>
</feature>
<dbReference type="AlphaFoldDB" id="A0A2G1QTT2"/>
<dbReference type="EMBL" id="PDVP01000001">
    <property type="protein sequence ID" value="PHP68902.1"/>
    <property type="molecule type" value="Genomic_DNA"/>
</dbReference>
<dbReference type="InterPro" id="IPR036388">
    <property type="entry name" value="WH-like_DNA-bd_sf"/>
</dbReference>
<dbReference type="SUPFAM" id="SSF46785">
    <property type="entry name" value="Winged helix' DNA-binding domain"/>
    <property type="match status" value="1"/>
</dbReference>
<dbReference type="PROSITE" id="PS50949">
    <property type="entry name" value="HTH_GNTR"/>
    <property type="match status" value="1"/>
</dbReference>
<reference evidence="6 7" key="1">
    <citation type="submission" date="2017-10" db="EMBL/GenBank/DDBJ databases">
        <title>Sedimentibacterium mangrovi gen. nov., sp. nov., a novel member of family Phyllobacteriacea isolated from mangrove sediment.</title>
        <authorList>
            <person name="Liao H."/>
            <person name="Tian Y."/>
        </authorList>
    </citation>
    <scope>NUCLEOTIDE SEQUENCE [LARGE SCALE GENOMIC DNA]</scope>
    <source>
        <strain evidence="6 7">X9-2-2</strain>
    </source>
</reference>
<dbReference type="Gene3D" id="3.40.1410.10">
    <property type="entry name" value="Chorismate lyase-like"/>
    <property type="match status" value="1"/>
</dbReference>
<dbReference type="GO" id="GO:0003677">
    <property type="term" value="F:DNA binding"/>
    <property type="evidence" value="ECO:0007669"/>
    <property type="project" value="UniProtKB-KW"/>
</dbReference>
<evidence type="ECO:0000256" key="4">
    <source>
        <dbReference type="SAM" id="MobiDB-lite"/>
    </source>
</evidence>
<dbReference type="InterPro" id="IPR036390">
    <property type="entry name" value="WH_DNA-bd_sf"/>
</dbReference>
<dbReference type="InterPro" id="IPR050679">
    <property type="entry name" value="Bact_HTH_transcr_reg"/>
</dbReference>
<dbReference type="PANTHER" id="PTHR44846">
    <property type="entry name" value="MANNOSYL-D-GLYCERATE TRANSPORT/METABOLISM SYSTEM REPRESSOR MNGR-RELATED"/>
    <property type="match status" value="1"/>
</dbReference>
<feature type="domain" description="HTH gntR-type" evidence="5">
    <location>
        <begin position="28"/>
        <end position="96"/>
    </location>
</feature>
<dbReference type="InterPro" id="IPR028978">
    <property type="entry name" value="Chorismate_lyase_/UTRA_dom_sf"/>
</dbReference>
<dbReference type="SMART" id="SM00345">
    <property type="entry name" value="HTH_GNTR"/>
    <property type="match status" value="1"/>
</dbReference>
<evidence type="ECO:0000256" key="2">
    <source>
        <dbReference type="ARBA" id="ARBA00023125"/>
    </source>
</evidence>
<accession>A0A2G1QTT2</accession>
<dbReference type="RefSeq" id="WP_099303428.1">
    <property type="nucleotide sequence ID" value="NZ_PDVP01000001.1"/>
</dbReference>
<dbReference type="PANTHER" id="PTHR44846:SF1">
    <property type="entry name" value="MANNOSYL-D-GLYCERATE TRANSPORT_METABOLISM SYSTEM REPRESSOR MNGR-RELATED"/>
    <property type="match status" value="1"/>
</dbReference>
<organism evidence="6 7">
    <name type="scientific">Zhengella mangrovi</name>
    <dbReference type="NCBI Taxonomy" id="1982044"/>
    <lineage>
        <taxon>Bacteria</taxon>
        <taxon>Pseudomonadati</taxon>
        <taxon>Pseudomonadota</taxon>
        <taxon>Alphaproteobacteria</taxon>
        <taxon>Hyphomicrobiales</taxon>
        <taxon>Notoacmeibacteraceae</taxon>
        <taxon>Zhengella</taxon>
    </lineage>
</organism>